<dbReference type="Pfam" id="PF07171">
    <property type="entry name" value="MlrC_C"/>
    <property type="match status" value="1"/>
</dbReference>
<dbReference type="InterPro" id="IPR015995">
    <property type="entry name" value="MlrC_N"/>
</dbReference>
<proteinExistence type="predicted"/>
<accession>A0A7C5KBD3</accession>
<feature type="domain" description="Microcystin LR degradation protein MlrC N-terminal" evidence="2">
    <location>
        <begin position="3"/>
        <end position="283"/>
    </location>
</feature>
<dbReference type="Pfam" id="PF07364">
    <property type="entry name" value="DUF1485"/>
    <property type="match status" value="1"/>
</dbReference>
<name>A0A7C5KBD3_9BACT</name>
<dbReference type="InterPro" id="IPR010799">
    <property type="entry name" value="MlrC_C"/>
</dbReference>
<gene>
    <name evidence="3" type="ORF">ENL70_01750</name>
</gene>
<sequence length="477" mass="53534">MKKVLLAAMKHETNTFLNYKTRSEDFTVIRNDDIKNNSDFPGTLGAMDELSKNPSIRTETTLFAKAMPGGIVDKNFYSYIKKELLENIEEMKPDGILLDLHGSMYVENIGDAEGDLLFDVRKIVGQMVPIVCVLDMHATMTEKMIENANAFAGYHTAPHVDIWETGVRAAKILKGFLEGRTLYMSAKRIPVLISGERSDTRGEPMKSLIKFLEDRINGSNIIDASYLLGFPWADVPSNGAYSVVIANNKEDAERLSSELAQKFWDKRKEFNFSAETFIASEAILAATKTIGKPVIISDICDNPTAGSAGDGTNLLKEIFEAQKRGILTDDRIAFISIPDPESLNRIISSEKDTVKIDLGGKIDNKYSSPLELSGLRKKVMMRYRNEVDVVLFSVKNVDIVITSKRFAVAEDWMLLKNLKEDPKEYKIIVLKSGYLSDEYASMAKHSFFALADGYFNQDITKIPFKKIERPIFPLDNI</sequence>
<reference evidence="3" key="1">
    <citation type="journal article" date="2020" name="mSystems">
        <title>Genome- and Community-Level Interaction Insights into Carbon Utilization and Element Cycling Functions of Hydrothermarchaeota in Hydrothermal Sediment.</title>
        <authorList>
            <person name="Zhou Z."/>
            <person name="Liu Y."/>
            <person name="Xu W."/>
            <person name="Pan J."/>
            <person name="Luo Z.H."/>
            <person name="Li M."/>
        </authorList>
    </citation>
    <scope>NUCLEOTIDE SEQUENCE [LARGE SCALE GENOMIC DNA]</scope>
    <source>
        <strain evidence="3">SpSt-1019</strain>
    </source>
</reference>
<dbReference type="EMBL" id="DRUY01000060">
    <property type="protein sequence ID" value="HHI65259.1"/>
    <property type="molecule type" value="Genomic_DNA"/>
</dbReference>
<evidence type="ECO:0000259" key="2">
    <source>
        <dbReference type="Pfam" id="PF07364"/>
    </source>
</evidence>
<protein>
    <submittedName>
        <fullName evidence="3">M81 family peptidase</fullName>
    </submittedName>
</protein>
<dbReference type="AlphaFoldDB" id="A0A7C5KBD3"/>
<evidence type="ECO:0000313" key="3">
    <source>
        <dbReference type="EMBL" id="HHI65259.1"/>
    </source>
</evidence>
<evidence type="ECO:0000259" key="1">
    <source>
        <dbReference type="Pfam" id="PF07171"/>
    </source>
</evidence>
<organism evidence="3">
    <name type="scientific">Thermodesulfobium narugense</name>
    <dbReference type="NCBI Taxonomy" id="184064"/>
    <lineage>
        <taxon>Bacteria</taxon>
        <taxon>Pseudomonadati</taxon>
        <taxon>Thermodesulfobiota</taxon>
        <taxon>Thermodesulfobiia</taxon>
        <taxon>Thermodesulfobiales</taxon>
        <taxon>Thermodesulfobiaceae</taxon>
        <taxon>Thermodesulfobium</taxon>
    </lineage>
</organism>
<comment type="caution">
    <text evidence="3">The sequence shown here is derived from an EMBL/GenBank/DDBJ whole genome shotgun (WGS) entry which is preliminary data.</text>
</comment>
<feature type="domain" description="Microcystin LR degradation protein MlrC C-terminal" evidence="1">
    <location>
        <begin position="296"/>
        <end position="466"/>
    </location>
</feature>